<dbReference type="EMBL" id="AAUJ02000001">
    <property type="protein sequence ID" value="EED69608.1"/>
    <property type="molecule type" value="Genomic_DNA"/>
</dbReference>
<protein>
    <submittedName>
        <fullName evidence="1">Uncharacterized protein</fullName>
    </submittedName>
</protein>
<dbReference type="AlphaFoldDB" id="B7WX15"/>
<reference evidence="1 2" key="1">
    <citation type="journal article" date="2004" name="Appl. Environ. Microbiol.">
        <title>Mineralization of individual congeners of linear alkylbenzenesulfonate by defined pairs of heterotrophic bacteria.</title>
        <authorList>
            <person name="Schleheck D."/>
            <person name="Knepper T.P."/>
            <person name="Fischer K."/>
            <person name="Cook A.M."/>
        </authorList>
    </citation>
    <scope>NUCLEOTIDE SEQUENCE [LARGE SCALE GENOMIC DNA]</scope>
    <source>
        <strain evidence="2">DSM 14576 / KF-1</strain>
    </source>
</reference>
<gene>
    <name evidence="1" type="ORF">CtesDRAFT_PD4556</name>
</gene>
<evidence type="ECO:0000313" key="2">
    <source>
        <dbReference type="Proteomes" id="UP000003039"/>
    </source>
</evidence>
<name>B7WX15_COMTK</name>
<proteinExistence type="predicted"/>
<comment type="caution">
    <text evidence="1">The sequence shown here is derived from an EMBL/GenBank/DDBJ whole genome shotgun (WGS) entry which is preliminary data.</text>
</comment>
<dbReference type="Proteomes" id="UP000003039">
    <property type="component" value="Unassembled WGS sequence"/>
</dbReference>
<evidence type="ECO:0000313" key="1">
    <source>
        <dbReference type="EMBL" id="EED69608.1"/>
    </source>
</evidence>
<organism evidence="1 2">
    <name type="scientific">Comamonas testosteroni (strain DSM 14576 / KF-1)</name>
    <name type="common">Pseudomonas testosteroni</name>
    <dbReference type="NCBI Taxonomy" id="399795"/>
    <lineage>
        <taxon>Bacteria</taxon>
        <taxon>Pseudomonadati</taxon>
        <taxon>Pseudomonadota</taxon>
        <taxon>Betaproteobacteria</taxon>
        <taxon>Burkholderiales</taxon>
        <taxon>Comamonadaceae</taxon>
        <taxon>Comamonas</taxon>
    </lineage>
</organism>
<accession>B7WX15</accession>
<sequence length="43" mass="4611">MRAGNKAPIVLCICQLPEPAALGNGVDRPAFPQRLQELALPLK</sequence>